<reference evidence="3" key="1">
    <citation type="submission" date="2014-07" db="EMBL/GenBank/DDBJ databases">
        <authorList>
            <person name="Urmite Genomes Urmite Genomes"/>
        </authorList>
    </citation>
    <scope>NUCLEOTIDE SEQUENCE</scope>
    <source>
        <strain evidence="3">12M76_air</strain>
    </source>
</reference>
<dbReference type="Pfam" id="PF03976">
    <property type="entry name" value="PPK2"/>
    <property type="match status" value="2"/>
</dbReference>
<dbReference type="InterPro" id="IPR027417">
    <property type="entry name" value="P-loop_NTPase"/>
</dbReference>
<accession>A0A078MHJ9</accession>
<feature type="domain" description="Polyphosphate kinase-2-related" evidence="2">
    <location>
        <begin position="253"/>
        <end position="474"/>
    </location>
</feature>
<proteinExistence type="predicted"/>
<feature type="coiled-coil region" evidence="1">
    <location>
        <begin position="1"/>
        <end position="28"/>
    </location>
</feature>
<organism evidence="3">
    <name type="scientific">Pseudomonas saudimassiliensis</name>
    <dbReference type="NCBI Taxonomy" id="1461581"/>
    <lineage>
        <taxon>Bacteria</taxon>
        <taxon>Pseudomonadati</taxon>
        <taxon>Pseudomonadota</taxon>
        <taxon>Gammaproteobacteria</taxon>
        <taxon>Pseudomonadales</taxon>
        <taxon>Pseudomonadaceae</taxon>
        <taxon>Pseudomonas</taxon>
    </lineage>
</organism>
<dbReference type="PANTHER" id="PTHR34383">
    <property type="entry name" value="POLYPHOSPHATE:AMP PHOSPHOTRANSFERASE-RELATED"/>
    <property type="match status" value="1"/>
</dbReference>
<dbReference type="OrthoDB" id="9775224at2"/>
<dbReference type="AlphaFoldDB" id="A0A078MHJ9"/>
<name>A0A078MHJ9_9PSED</name>
<dbReference type="GO" id="GO:0016740">
    <property type="term" value="F:transferase activity"/>
    <property type="evidence" value="ECO:0007669"/>
    <property type="project" value="UniProtKB-KW"/>
</dbReference>
<evidence type="ECO:0000259" key="2">
    <source>
        <dbReference type="Pfam" id="PF03976"/>
    </source>
</evidence>
<dbReference type="Gene3D" id="3.40.50.300">
    <property type="entry name" value="P-loop containing nucleotide triphosphate hydrolases"/>
    <property type="match status" value="2"/>
</dbReference>
<evidence type="ECO:0000256" key="1">
    <source>
        <dbReference type="SAM" id="Coils"/>
    </source>
</evidence>
<dbReference type="RefSeq" id="WP_044500019.1">
    <property type="nucleotide sequence ID" value="NZ_LK391969.1"/>
</dbReference>
<evidence type="ECO:0000313" key="3">
    <source>
        <dbReference type="EMBL" id="CEA05790.1"/>
    </source>
</evidence>
<dbReference type="PANTHER" id="PTHR34383:SF3">
    <property type="entry name" value="POLYPHOSPHATE:AMP PHOSPHOTRANSFERASE"/>
    <property type="match status" value="1"/>
</dbReference>
<dbReference type="InterPro" id="IPR022488">
    <property type="entry name" value="PPK2-related"/>
</dbReference>
<dbReference type="EMBL" id="LM997413">
    <property type="protein sequence ID" value="CEA05790.1"/>
    <property type="molecule type" value="Genomic_DNA"/>
</dbReference>
<sequence>MPELRSSKAAYKQQRRELTENLLEAQYALREAGEGPLLIVISGNDEAGKAEVIYRFYEELDNRYLTTRAFTLPQGVERRMPHLWRYWISLAKPARLAFYLGSWYHQPQIRYCRGEIDLPTLHQQMTDIARFEQLLADEGVGLLKLWLEVRQPGAPEPDAEATVAMREWGHISSADQALVDESFQLISSLTATDAAPWVRVPSDDALYRDIQIGQLVLERMQQMLAQPPAQPAAAPWSPAPLTRLQQVDYRRTLDKDQYNEQLRHYQARLRELVRHPGFADRSLLLVFEGTDAAGKGGAIRRISQCLDPRFLRVHGTRAPTAEEQRQPYLLRFWKRVPLPGQVVIFDRSYYGRVLVERVEGFCKPEEWQRAYGEINDFERQLQAAGTLVVKIWLAITPEEQLKRFQARAASPLKRYKLTEEDWRNRDQWPHYEQAMNDMVERTGTASAPWHVVSAEDKRHARVETLAIICGALQRALLTGGR</sequence>
<keyword evidence="1" id="KW-0175">Coiled coil</keyword>
<dbReference type="PATRIC" id="fig|1461581.3.peg.2240"/>
<keyword evidence="3" id="KW-0808">Transferase</keyword>
<dbReference type="SUPFAM" id="SSF52540">
    <property type="entry name" value="P-loop containing nucleoside triphosphate hydrolases"/>
    <property type="match status" value="1"/>
</dbReference>
<protein>
    <submittedName>
        <fullName evidence="3">Polyphosphate:AMP phosphotransferase</fullName>
    </submittedName>
</protein>
<gene>
    <name evidence="3" type="primary">pap</name>
    <name evidence="3" type="ORF">BN1049_02272</name>
</gene>
<feature type="domain" description="Polyphosphate kinase-2-related" evidence="2">
    <location>
        <begin position="6"/>
        <end position="224"/>
    </location>
</feature>
<dbReference type="EMBL" id="LK391969">
    <property type="protein sequence ID" value="CEF27324.1"/>
    <property type="molecule type" value="Genomic_DNA"/>
</dbReference>